<dbReference type="CDD" id="cd06222">
    <property type="entry name" value="RNase_H_like"/>
    <property type="match status" value="1"/>
</dbReference>
<evidence type="ECO:0000313" key="2">
    <source>
        <dbReference type="EMBL" id="WMV17933.1"/>
    </source>
</evidence>
<dbReference type="Pfam" id="PF13456">
    <property type="entry name" value="RVT_3"/>
    <property type="match status" value="1"/>
</dbReference>
<name>A0AAF0TJ45_SOLVR</name>
<dbReference type="InterPro" id="IPR036397">
    <property type="entry name" value="RNaseH_sf"/>
</dbReference>
<keyword evidence="3" id="KW-1185">Reference proteome</keyword>
<dbReference type="InterPro" id="IPR002156">
    <property type="entry name" value="RNaseH_domain"/>
</dbReference>
<dbReference type="AlphaFoldDB" id="A0AAF0TJ45"/>
<dbReference type="InterPro" id="IPR044730">
    <property type="entry name" value="RNase_H-like_dom_plant"/>
</dbReference>
<accession>A0AAF0TJ45</accession>
<dbReference type="GO" id="GO:0003676">
    <property type="term" value="F:nucleic acid binding"/>
    <property type="evidence" value="ECO:0007669"/>
    <property type="project" value="InterPro"/>
</dbReference>
<dbReference type="GO" id="GO:0004523">
    <property type="term" value="F:RNA-DNA hybrid ribonuclease activity"/>
    <property type="evidence" value="ECO:0007669"/>
    <property type="project" value="InterPro"/>
</dbReference>
<gene>
    <name evidence="2" type="ORF">MTR67_011318</name>
</gene>
<evidence type="ECO:0000259" key="1">
    <source>
        <dbReference type="Pfam" id="PF13456"/>
    </source>
</evidence>
<dbReference type="EMBL" id="CP133614">
    <property type="protein sequence ID" value="WMV17933.1"/>
    <property type="molecule type" value="Genomic_DNA"/>
</dbReference>
<dbReference type="PANTHER" id="PTHR47723">
    <property type="entry name" value="OS05G0353850 PROTEIN"/>
    <property type="match status" value="1"/>
</dbReference>
<reference evidence="2" key="1">
    <citation type="submission" date="2023-08" db="EMBL/GenBank/DDBJ databases">
        <title>A de novo genome assembly of Solanum verrucosum Schlechtendal, a Mexican diploid species geographically isolated from the other diploid A-genome species in potato relatives.</title>
        <authorList>
            <person name="Hosaka K."/>
        </authorList>
    </citation>
    <scope>NUCLEOTIDE SEQUENCE</scope>
    <source>
        <tissue evidence="2">Young leaves</tissue>
    </source>
</reference>
<proteinExistence type="predicted"/>
<protein>
    <recommendedName>
        <fullName evidence="1">RNase H type-1 domain-containing protein</fullName>
    </recommendedName>
</protein>
<dbReference type="FunFam" id="3.30.420.10:FF:000076">
    <property type="entry name" value="RBR-type E3 ubiquitin transferase"/>
    <property type="match status" value="1"/>
</dbReference>
<organism evidence="2 3">
    <name type="scientific">Solanum verrucosum</name>
    <dbReference type="NCBI Taxonomy" id="315347"/>
    <lineage>
        <taxon>Eukaryota</taxon>
        <taxon>Viridiplantae</taxon>
        <taxon>Streptophyta</taxon>
        <taxon>Embryophyta</taxon>
        <taxon>Tracheophyta</taxon>
        <taxon>Spermatophyta</taxon>
        <taxon>Magnoliopsida</taxon>
        <taxon>eudicotyledons</taxon>
        <taxon>Gunneridae</taxon>
        <taxon>Pentapetalae</taxon>
        <taxon>asterids</taxon>
        <taxon>lamiids</taxon>
        <taxon>Solanales</taxon>
        <taxon>Solanaceae</taxon>
        <taxon>Solanoideae</taxon>
        <taxon>Solaneae</taxon>
        <taxon>Solanum</taxon>
    </lineage>
</organism>
<dbReference type="PANTHER" id="PTHR47723:SF23">
    <property type="entry name" value="REVERSE TRANSCRIPTASE-LIKE PROTEIN"/>
    <property type="match status" value="1"/>
</dbReference>
<dbReference type="InterPro" id="IPR053151">
    <property type="entry name" value="RNase_H-like"/>
</dbReference>
<dbReference type="InterPro" id="IPR012337">
    <property type="entry name" value="RNaseH-like_sf"/>
</dbReference>
<dbReference type="Proteomes" id="UP001234989">
    <property type="component" value="Chromosome 3"/>
</dbReference>
<feature type="domain" description="RNase H type-1" evidence="1">
    <location>
        <begin position="49"/>
        <end position="169"/>
    </location>
</feature>
<dbReference type="Gene3D" id="3.30.420.10">
    <property type="entry name" value="Ribonuclease H-like superfamily/Ribonuclease H"/>
    <property type="match status" value="1"/>
</dbReference>
<evidence type="ECO:0000313" key="3">
    <source>
        <dbReference type="Proteomes" id="UP001234989"/>
    </source>
</evidence>
<dbReference type="SUPFAM" id="SSF53098">
    <property type="entry name" value="Ribonuclease H-like"/>
    <property type="match status" value="1"/>
</dbReference>
<sequence>MLYISRILGYQRVIHQKPFQLLLRNWHKESSNLIPVSWQKPKIGWTKLNFDGSCKCKTGKSSIGGIFRNHEAEFLLGYAESIGKSNSTIAELAALTRGLELILENGWEEVWLEGDSKSLVEVIVQKRVVRCVEVQKQINCINLLIPKIKSCIVTHVFREGNRAADKFAQLGHHFKKPQIWRNDPPKQVLRIVNEDAEGKTFFRRR</sequence>